<feature type="region of interest" description="Disordered" evidence="1">
    <location>
        <begin position="142"/>
        <end position="229"/>
    </location>
</feature>
<evidence type="ECO:0000313" key="2">
    <source>
        <dbReference type="EMBL" id="KAH7156274.1"/>
    </source>
</evidence>
<protein>
    <submittedName>
        <fullName evidence="2">Uncharacterized protein</fullName>
    </submittedName>
</protein>
<dbReference type="EMBL" id="JAGMUV010000005">
    <property type="protein sequence ID" value="KAH7156274.1"/>
    <property type="molecule type" value="Genomic_DNA"/>
</dbReference>
<evidence type="ECO:0000313" key="3">
    <source>
        <dbReference type="Proteomes" id="UP000738349"/>
    </source>
</evidence>
<feature type="compositionally biased region" description="Polar residues" evidence="1">
    <location>
        <begin position="214"/>
        <end position="229"/>
    </location>
</feature>
<feature type="compositionally biased region" description="Polar residues" evidence="1">
    <location>
        <begin position="161"/>
        <end position="170"/>
    </location>
</feature>
<reference evidence="2" key="1">
    <citation type="journal article" date="2021" name="Nat. Commun.">
        <title>Genetic determinants of endophytism in the Arabidopsis root mycobiome.</title>
        <authorList>
            <person name="Mesny F."/>
            <person name="Miyauchi S."/>
            <person name="Thiergart T."/>
            <person name="Pickel B."/>
            <person name="Atanasova L."/>
            <person name="Karlsson M."/>
            <person name="Huettel B."/>
            <person name="Barry K.W."/>
            <person name="Haridas S."/>
            <person name="Chen C."/>
            <person name="Bauer D."/>
            <person name="Andreopoulos W."/>
            <person name="Pangilinan J."/>
            <person name="LaButti K."/>
            <person name="Riley R."/>
            <person name="Lipzen A."/>
            <person name="Clum A."/>
            <person name="Drula E."/>
            <person name="Henrissat B."/>
            <person name="Kohler A."/>
            <person name="Grigoriev I.V."/>
            <person name="Martin F.M."/>
            <person name="Hacquard S."/>
        </authorList>
    </citation>
    <scope>NUCLEOTIDE SEQUENCE</scope>
    <source>
        <strain evidence="2">MPI-CAGE-AT-0147</strain>
    </source>
</reference>
<sequence>MKVSKIPSIKELRQELDYGHARERRDILFYNVARSYAFNFKSSQGIPGSELIRWKYRPHQDGLMEMASQFLDQDGKGAYYWPDDPEASNHGKLQYSKEPRRIRRVLIQLFFKINQQHKWKGSHQPMADHHLMADYQVKADLQSSAPSSSTSQGGEYAAWNPLNQQGSDTAVPQPEDHVNHRPRGHSAEDAIDLDTLEWDHPDFADIKPDKSAWENASTSTPEPHQYTTQTLQPISTQDTETHAQAPIPTMDVVNDPFDGPYSPAPEVPLAIEQVCSIICIPVMILAN</sequence>
<name>A0A9P9JDP0_9HYPO</name>
<accession>A0A9P9JDP0</accession>
<proteinExistence type="predicted"/>
<comment type="caution">
    <text evidence="2">The sequence shown here is derived from an EMBL/GenBank/DDBJ whole genome shotgun (WGS) entry which is preliminary data.</text>
</comment>
<evidence type="ECO:0000256" key="1">
    <source>
        <dbReference type="SAM" id="MobiDB-lite"/>
    </source>
</evidence>
<organism evidence="2 3">
    <name type="scientific">Dactylonectria macrodidyma</name>
    <dbReference type="NCBI Taxonomy" id="307937"/>
    <lineage>
        <taxon>Eukaryota</taxon>
        <taxon>Fungi</taxon>
        <taxon>Dikarya</taxon>
        <taxon>Ascomycota</taxon>
        <taxon>Pezizomycotina</taxon>
        <taxon>Sordariomycetes</taxon>
        <taxon>Hypocreomycetidae</taxon>
        <taxon>Hypocreales</taxon>
        <taxon>Nectriaceae</taxon>
        <taxon>Dactylonectria</taxon>
    </lineage>
</organism>
<dbReference type="Proteomes" id="UP000738349">
    <property type="component" value="Unassembled WGS sequence"/>
</dbReference>
<gene>
    <name evidence="2" type="ORF">EDB81DRAFT_756759</name>
</gene>
<dbReference type="OrthoDB" id="5138733at2759"/>
<keyword evidence="3" id="KW-1185">Reference proteome</keyword>
<dbReference type="AlphaFoldDB" id="A0A9P9JDP0"/>
<feature type="compositionally biased region" description="Basic and acidic residues" evidence="1">
    <location>
        <begin position="197"/>
        <end position="212"/>
    </location>
</feature>